<dbReference type="RefSeq" id="WP_188663065.1">
    <property type="nucleotide sequence ID" value="NZ_BMHV01000008.1"/>
</dbReference>
<gene>
    <name evidence="2" type="ORF">GCM10011332_13330</name>
</gene>
<protein>
    <recommendedName>
        <fullName evidence="4">TIGR02300 family protein</fullName>
    </recommendedName>
</protein>
<evidence type="ECO:0000313" key="2">
    <source>
        <dbReference type="EMBL" id="GGF60892.1"/>
    </source>
</evidence>
<dbReference type="Pfam" id="PF09538">
    <property type="entry name" value="FYDLN_acid"/>
    <property type="match status" value="1"/>
</dbReference>
<evidence type="ECO:0000256" key="1">
    <source>
        <dbReference type="SAM" id="MobiDB-lite"/>
    </source>
</evidence>
<proteinExistence type="predicted"/>
<feature type="region of interest" description="Disordered" evidence="1">
    <location>
        <begin position="45"/>
        <end position="116"/>
    </location>
</feature>
<dbReference type="InterPro" id="IPR012644">
    <property type="entry name" value="CHP02300_FYDLN_acid"/>
</dbReference>
<accession>A0A917BXS8</accession>
<feature type="compositionally biased region" description="Acidic residues" evidence="1">
    <location>
        <begin position="62"/>
        <end position="116"/>
    </location>
</feature>
<organism evidence="2 3">
    <name type="scientific">Terasakiella brassicae</name>
    <dbReference type="NCBI Taxonomy" id="1634917"/>
    <lineage>
        <taxon>Bacteria</taxon>
        <taxon>Pseudomonadati</taxon>
        <taxon>Pseudomonadota</taxon>
        <taxon>Alphaproteobacteria</taxon>
        <taxon>Rhodospirillales</taxon>
        <taxon>Terasakiellaceae</taxon>
        <taxon>Terasakiella</taxon>
    </lineage>
</organism>
<evidence type="ECO:0000313" key="3">
    <source>
        <dbReference type="Proteomes" id="UP000632498"/>
    </source>
</evidence>
<comment type="caution">
    <text evidence="2">The sequence shown here is derived from an EMBL/GenBank/DDBJ whole genome shotgun (WGS) entry which is preliminary data.</text>
</comment>
<dbReference type="Proteomes" id="UP000632498">
    <property type="component" value="Unassembled WGS sequence"/>
</dbReference>
<name>A0A917BXS8_9PROT</name>
<reference evidence="2" key="1">
    <citation type="journal article" date="2014" name="Int. J. Syst. Evol. Microbiol.">
        <title>Complete genome sequence of Corynebacterium casei LMG S-19264T (=DSM 44701T), isolated from a smear-ripened cheese.</title>
        <authorList>
            <consortium name="US DOE Joint Genome Institute (JGI-PGF)"/>
            <person name="Walter F."/>
            <person name="Albersmeier A."/>
            <person name="Kalinowski J."/>
            <person name="Ruckert C."/>
        </authorList>
    </citation>
    <scope>NUCLEOTIDE SEQUENCE</scope>
    <source>
        <strain evidence="2">CGMCC 1.15254</strain>
    </source>
</reference>
<sequence length="116" mass="12887">MKPEWGSKHECPGCGAHFYDMRKPDAACPKCSTPINDKAALMAKKGAVEKAPPPKIKRNDPDDLDDFDDVDDDDDLAIGDDDDDFIEDTDDLVGNDESDMSEIMEHIDEDTIDENI</sequence>
<evidence type="ECO:0008006" key="4">
    <source>
        <dbReference type="Google" id="ProtNLM"/>
    </source>
</evidence>
<keyword evidence="3" id="KW-1185">Reference proteome</keyword>
<dbReference type="AlphaFoldDB" id="A0A917BXS8"/>
<dbReference type="EMBL" id="BMHV01000008">
    <property type="protein sequence ID" value="GGF60892.1"/>
    <property type="molecule type" value="Genomic_DNA"/>
</dbReference>
<reference evidence="2" key="2">
    <citation type="submission" date="2020-09" db="EMBL/GenBank/DDBJ databases">
        <authorList>
            <person name="Sun Q."/>
            <person name="Zhou Y."/>
        </authorList>
    </citation>
    <scope>NUCLEOTIDE SEQUENCE</scope>
    <source>
        <strain evidence="2">CGMCC 1.15254</strain>
    </source>
</reference>